<keyword evidence="2" id="KW-0812">Transmembrane</keyword>
<keyword evidence="2" id="KW-0472">Membrane</keyword>
<accession>A0A9Q3HNB4</accession>
<dbReference type="EMBL" id="AVOT02020804">
    <property type="protein sequence ID" value="MBW0509184.1"/>
    <property type="molecule type" value="Genomic_DNA"/>
</dbReference>
<feature type="transmembrane region" description="Helical" evidence="2">
    <location>
        <begin position="106"/>
        <end position="125"/>
    </location>
</feature>
<keyword evidence="2" id="KW-1133">Transmembrane helix</keyword>
<organism evidence="3 4">
    <name type="scientific">Austropuccinia psidii MF-1</name>
    <dbReference type="NCBI Taxonomy" id="1389203"/>
    <lineage>
        <taxon>Eukaryota</taxon>
        <taxon>Fungi</taxon>
        <taxon>Dikarya</taxon>
        <taxon>Basidiomycota</taxon>
        <taxon>Pucciniomycotina</taxon>
        <taxon>Pucciniomycetes</taxon>
        <taxon>Pucciniales</taxon>
        <taxon>Sphaerophragmiaceae</taxon>
        <taxon>Austropuccinia</taxon>
    </lineage>
</organism>
<name>A0A9Q3HNB4_9BASI</name>
<proteinExistence type="predicted"/>
<evidence type="ECO:0000256" key="2">
    <source>
        <dbReference type="SAM" id="Phobius"/>
    </source>
</evidence>
<evidence type="ECO:0000313" key="3">
    <source>
        <dbReference type="EMBL" id="MBW0509184.1"/>
    </source>
</evidence>
<keyword evidence="4" id="KW-1185">Reference proteome</keyword>
<sequence>MSFVFAYNWKGTLHLAQEANKVQKTQNDFFVPCSLQCKVVPEIYSVSPCGTGSGIARRRLEPSPSNEGLSSPQPSLAAPPAISSEKLSQSILNQEMNNPECRKANTGILVGFGVFAGAIVFLRYAGDLLVPNF</sequence>
<evidence type="ECO:0000256" key="1">
    <source>
        <dbReference type="SAM" id="MobiDB-lite"/>
    </source>
</evidence>
<gene>
    <name evidence="3" type="ORF">O181_048899</name>
</gene>
<dbReference type="AlphaFoldDB" id="A0A9Q3HNB4"/>
<reference evidence="3" key="1">
    <citation type="submission" date="2021-03" db="EMBL/GenBank/DDBJ databases">
        <title>Draft genome sequence of rust myrtle Austropuccinia psidii MF-1, a brazilian biotype.</title>
        <authorList>
            <person name="Quecine M.C."/>
            <person name="Pachon D.M.R."/>
            <person name="Bonatelli M.L."/>
            <person name="Correr F.H."/>
            <person name="Franceschini L.M."/>
            <person name="Leite T.F."/>
            <person name="Margarido G.R.A."/>
            <person name="Almeida C.A."/>
            <person name="Ferrarezi J.A."/>
            <person name="Labate C.A."/>
        </authorList>
    </citation>
    <scope>NUCLEOTIDE SEQUENCE</scope>
    <source>
        <strain evidence="3">MF-1</strain>
    </source>
</reference>
<comment type="caution">
    <text evidence="3">The sequence shown here is derived from an EMBL/GenBank/DDBJ whole genome shotgun (WGS) entry which is preliminary data.</text>
</comment>
<dbReference type="OrthoDB" id="3341079at2759"/>
<feature type="compositionally biased region" description="Low complexity" evidence="1">
    <location>
        <begin position="70"/>
        <end position="80"/>
    </location>
</feature>
<evidence type="ECO:0000313" key="4">
    <source>
        <dbReference type="Proteomes" id="UP000765509"/>
    </source>
</evidence>
<protein>
    <submittedName>
        <fullName evidence="3">Uncharacterized protein</fullName>
    </submittedName>
</protein>
<dbReference type="Proteomes" id="UP000765509">
    <property type="component" value="Unassembled WGS sequence"/>
</dbReference>
<feature type="region of interest" description="Disordered" evidence="1">
    <location>
        <begin position="51"/>
        <end position="80"/>
    </location>
</feature>